<dbReference type="AlphaFoldDB" id="A0A1W2GEJ5"/>
<keyword evidence="3" id="KW-1185">Reference proteome</keyword>
<evidence type="ECO:0000313" key="3">
    <source>
        <dbReference type="Proteomes" id="UP000192472"/>
    </source>
</evidence>
<dbReference type="Proteomes" id="UP000192472">
    <property type="component" value="Unassembled WGS sequence"/>
</dbReference>
<keyword evidence="1" id="KW-0812">Transmembrane</keyword>
<accession>A0A1W2GEJ5</accession>
<evidence type="ECO:0000313" key="2">
    <source>
        <dbReference type="EMBL" id="SMD35067.1"/>
    </source>
</evidence>
<dbReference type="RefSeq" id="WP_084372975.1">
    <property type="nucleotide sequence ID" value="NZ_FWYF01000002.1"/>
</dbReference>
<feature type="transmembrane region" description="Helical" evidence="1">
    <location>
        <begin position="12"/>
        <end position="30"/>
    </location>
</feature>
<dbReference type="STRING" id="692418.SAMN04488029_2321"/>
<proteinExistence type="predicted"/>
<reference evidence="2 3" key="1">
    <citation type="submission" date="2017-04" db="EMBL/GenBank/DDBJ databases">
        <authorList>
            <person name="Afonso C.L."/>
            <person name="Miller P.J."/>
            <person name="Scott M.A."/>
            <person name="Spackman E."/>
            <person name="Goraichik I."/>
            <person name="Dimitrov K.M."/>
            <person name="Suarez D.L."/>
            <person name="Swayne D.E."/>
        </authorList>
    </citation>
    <scope>NUCLEOTIDE SEQUENCE [LARGE SCALE GENOMIC DNA]</scope>
    <source>
        <strain evidence="2 3">DSM 26133</strain>
    </source>
</reference>
<dbReference type="EMBL" id="FWYF01000002">
    <property type="protein sequence ID" value="SMD35067.1"/>
    <property type="molecule type" value="Genomic_DNA"/>
</dbReference>
<keyword evidence="1" id="KW-0472">Membrane</keyword>
<evidence type="ECO:0000256" key="1">
    <source>
        <dbReference type="SAM" id="Phobius"/>
    </source>
</evidence>
<organism evidence="2 3">
    <name type="scientific">Reichenbachiella faecimaris</name>
    <dbReference type="NCBI Taxonomy" id="692418"/>
    <lineage>
        <taxon>Bacteria</taxon>
        <taxon>Pseudomonadati</taxon>
        <taxon>Bacteroidota</taxon>
        <taxon>Cytophagia</taxon>
        <taxon>Cytophagales</taxon>
        <taxon>Reichenbachiellaceae</taxon>
        <taxon>Reichenbachiella</taxon>
    </lineage>
</organism>
<gene>
    <name evidence="2" type="ORF">SAMN04488029_2321</name>
</gene>
<protein>
    <submittedName>
        <fullName evidence="2">Uncharacterized protein</fullName>
    </submittedName>
</protein>
<name>A0A1W2GEJ5_REIFA</name>
<feature type="transmembrane region" description="Helical" evidence="1">
    <location>
        <begin position="68"/>
        <end position="86"/>
    </location>
</feature>
<sequence length="128" mass="14550">MNKIFKNRKVELTGMFAWSLLSFASINIAIQLFQNLLLSIGLTGLLCCFLNTFFLLAFYQYKLNTKKLFVFSSLFVSLIITYQMAFDFFVKINSPTKGFIISGIVGCSLIFMNMIAGIIIRMIANVKK</sequence>
<feature type="transmembrane region" description="Helical" evidence="1">
    <location>
        <begin position="36"/>
        <end position="56"/>
    </location>
</feature>
<keyword evidence="1" id="KW-1133">Transmembrane helix</keyword>
<feature type="transmembrane region" description="Helical" evidence="1">
    <location>
        <begin position="98"/>
        <end position="120"/>
    </location>
</feature>